<dbReference type="CDD" id="cd03250">
    <property type="entry name" value="ABCC_MRP_domain1"/>
    <property type="match status" value="1"/>
</dbReference>
<dbReference type="PANTHER" id="PTHR24223">
    <property type="entry name" value="ATP-BINDING CASSETTE SUB-FAMILY C"/>
    <property type="match status" value="1"/>
</dbReference>
<feature type="region of interest" description="Disordered" evidence="9">
    <location>
        <begin position="1245"/>
        <end position="1284"/>
    </location>
</feature>
<dbReference type="SMART" id="SM00382">
    <property type="entry name" value="AAA"/>
    <property type="match status" value="2"/>
</dbReference>
<dbReference type="GO" id="GO:0005524">
    <property type="term" value="F:ATP binding"/>
    <property type="evidence" value="ECO:0007669"/>
    <property type="project" value="UniProtKB-KW"/>
</dbReference>
<dbReference type="InterPro" id="IPR017871">
    <property type="entry name" value="ABC_transporter-like_CS"/>
</dbReference>
<proteinExistence type="inferred from homology"/>
<evidence type="ECO:0000256" key="9">
    <source>
        <dbReference type="SAM" id="MobiDB-lite"/>
    </source>
</evidence>
<dbReference type="InterPro" id="IPR027417">
    <property type="entry name" value="P-loop_NTPase"/>
</dbReference>
<feature type="transmembrane region" description="Helical" evidence="10">
    <location>
        <begin position="868"/>
        <end position="889"/>
    </location>
</feature>
<dbReference type="Pfam" id="PF00664">
    <property type="entry name" value="ABC_membrane"/>
    <property type="match status" value="2"/>
</dbReference>
<feature type="region of interest" description="Disordered" evidence="9">
    <location>
        <begin position="933"/>
        <end position="965"/>
    </location>
</feature>
<feature type="compositionally biased region" description="Low complexity" evidence="9">
    <location>
        <begin position="915"/>
        <end position="926"/>
    </location>
</feature>
<dbReference type="GO" id="GO:0140359">
    <property type="term" value="F:ABC-type transporter activity"/>
    <property type="evidence" value="ECO:0007669"/>
    <property type="project" value="InterPro"/>
</dbReference>
<reference evidence="13" key="1">
    <citation type="submission" date="2020-11" db="EMBL/GenBank/DDBJ databases">
        <title>Chlorella ohadii genome sequencing and assembly.</title>
        <authorList>
            <person name="Murik O."/>
            <person name="Treves H."/>
            <person name="Kedem I."/>
            <person name="Shotland Y."/>
            <person name="Kaplan A."/>
        </authorList>
    </citation>
    <scope>NUCLEOTIDE SEQUENCE</scope>
    <source>
        <strain evidence="13">1</strain>
    </source>
</reference>
<dbReference type="GO" id="GO:0016887">
    <property type="term" value="F:ATP hydrolysis activity"/>
    <property type="evidence" value="ECO:0007669"/>
    <property type="project" value="InterPro"/>
</dbReference>
<dbReference type="PANTHER" id="PTHR24223:SF330">
    <property type="entry name" value="ATP-BINDING CASSETTE SUB-FAMILY C MEMBER 10"/>
    <property type="match status" value="1"/>
</dbReference>
<comment type="subcellular location">
    <subcellularLocation>
        <location evidence="1">Membrane</location>
    </subcellularLocation>
</comment>
<evidence type="ECO:0000313" key="14">
    <source>
        <dbReference type="Proteomes" id="UP001205105"/>
    </source>
</evidence>
<dbReference type="InterPro" id="IPR036640">
    <property type="entry name" value="ABC1_TM_sf"/>
</dbReference>
<feature type="domain" description="ABC transmembrane type-1" evidence="12">
    <location>
        <begin position="961"/>
        <end position="1222"/>
    </location>
</feature>
<keyword evidence="14" id="KW-1185">Reference proteome</keyword>
<feature type="transmembrane region" description="Helical" evidence="10">
    <location>
        <begin position="1008"/>
        <end position="1027"/>
    </location>
</feature>
<name>A0AAD5H0K5_9CHLO</name>
<keyword evidence="6" id="KW-0067">ATP-binding</keyword>
<dbReference type="EMBL" id="JADXDR010000097">
    <property type="protein sequence ID" value="KAI7839586.1"/>
    <property type="molecule type" value="Genomic_DNA"/>
</dbReference>
<dbReference type="InterPro" id="IPR050173">
    <property type="entry name" value="ABC_transporter_C-like"/>
</dbReference>
<keyword evidence="7 10" id="KW-1133">Transmembrane helix</keyword>
<evidence type="ECO:0000256" key="8">
    <source>
        <dbReference type="ARBA" id="ARBA00023136"/>
    </source>
</evidence>
<feature type="compositionally biased region" description="Low complexity" evidence="9">
    <location>
        <begin position="504"/>
        <end position="536"/>
    </location>
</feature>
<feature type="domain" description="ABC transporter" evidence="11">
    <location>
        <begin position="524"/>
        <end position="808"/>
    </location>
</feature>
<feature type="transmembrane region" description="Helical" evidence="10">
    <location>
        <begin position="974"/>
        <end position="996"/>
    </location>
</feature>
<dbReference type="Proteomes" id="UP001205105">
    <property type="component" value="Unassembled WGS sequence"/>
</dbReference>
<protein>
    <submittedName>
        <fullName evidence="13">Uncharacterized protein</fullName>
    </submittedName>
</protein>
<dbReference type="Gene3D" id="3.40.50.300">
    <property type="entry name" value="P-loop containing nucleotide triphosphate hydrolases"/>
    <property type="match status" value="2"/>
</dbReference>
<dbReference type="PROSITE" id="PS00211">
    <property type="entry name" value="ABC_TRANSPORTER_1"/>
    <property type="match status" value="1"/>
</dbReference>
<feature type="region of interest" description="Disordered" evidence="9">
    <location>
        <begin position="739"/>
        <end position="760"/>
    </location>
</feature>
<dbReference type="SUPFAM" id="SSF52540">
    <property type="entry name" value="P-loop containing nucleoside triphosphate hydrolases"/>
    <property type="match status" value="2"/>
</dbReference>
<feature type="domain" description="ABC transmembrane type-1" evidence="12">
    <location>
        <begin position="144"/>
        <end position="354"/>
    </location>
</feature>
<keyword evidence="8 10" id="KW-0472">Membrane</keyword>
<evidence type="ECO:0000256" key="2">
    <source>
        <dbReference type="ARBA" id="ARBA00009726"/>
    </source>
</evidence>
<feature type="transmembrane region" description="Helical" evidence="10">
    <location>
        <begin position="1130"/>
        <end position="1151"/>
    </location>
</feature>
<sequence length="1579" mass="161720">MGSEKELRQPLLADPAGSGVAEHVVPHAERPPPPADRRPAVPAAAAASAATAQATPLLGPLGSPNPLSAAAFSWVSPLLRRGSTQEQLHQRDLFDLPPHLLPAACGRRLLGKWRQEQERALRAGSGTQPSLLRAIVAAYGRPYFWLGLLKLAGDALNFAGPLLLNLLLRHLAAAPAQHTNSPSFSDANRSGSSGGGSSILSLLGWHADVAEPGFGYACAAALAGSLVLKAFLGAHFGYRQALIASQLRSSVTAAVFRKALAVNAATLAATGSGRVQTLMSVDADRLVNLCISFHDLWSLPAQIGIALWLLYTQVQFAFVAGLALVLLLIPVNRVLANRIQAASLQMMGAKDRRGVKAVRQERSAELEALAVRKYLDALCVYFWAATSLLFSITTFGLYALMGRPLTAQVVFTSLALFNVLLAPINSFPWVLNGVVEALVSVRRVAEFLRCPETGGPCSKLPSSSGGGGGGSSADGLEAAAAAPLVVKLEGSYTWGSSNGGRSGSGDSSGSNASGNSNGGATNSRRGASAAGRSAGAEPEQPGPVLRDIQLEVPAGTLVALTGTVGSGKSSLLAAMLGELLSFDSTPGKPAGRPKASPTAGAFQRGQPVGTVASAGGCIAPGSSVAYAPQDAFILHGTLRDNILFGSPLDPRRYQAVLRACALLPDLAALPAGDQTLVGGTGATLSGGQHARLALARALYRDADVLLLDDCLAAVDAKVAAWILRHALLGPLLWAPPAGAATAKQQQQQPPAQQQQESRQRTVIVATHSPELLAAADLVVEMQGGAVAALRQQPGAAQRRAQAAAETAAAATAEGGEGAPPSQAAGGVEQTASGSGTQPGDAQHPPQQAQLAEEERQTGHVRWAVYQRYAAATGWGWVALILGSLLLMQATRNGNDLWLSRWVSHTPSAAPPAAMQQQQRQQQCRSHIAGVASHGVASSGSGRNGSSSGRHTSCGRDSKGSTEVGRQPLDPTVRFYLTGLLIIAGANSVITLVRAFSFAKGGLVAAQRVHNHLLASVLGLPLAFFDATPSGRILNRFSSDTATVDDSLPFILNILLAYCASLAGIATVLCLTQASRFTSVLAWKSKTLEALAGGPVIRAFGAQPHFLSAAEAAVAAQQRASVTSAAAGSWLGLRLQLMAAALAAAVAMAAVAEHAGSLPWAQAGGPEFGEAAGDAGAAAGAAGGGSSSGHSMAAGLVGLSLSYVLPITGLLSGLLSASAETEQEMVASERVFQYVQLGGGGLAADSRPAGLPQLPRLSEQSSSRAARKAEQPGSPGQGSLLPPLLPAPALAGSKGSSGWLQAGHVRFEGSHVGICGRTGAGKSSLLAALLRLTPIGSGRITIDGTDVAALPPKTLRRAIGVVPQHPFLFEGTVRENLDPLGQHSVAELATALHSVCLWQPLLAQLPGRTAAEAAAEAEAGLGRSGAAQAGSAAAPRTTAAAAAAGNAAAVPKAAGACPDLERGERTATEQEGEEAAVLSLRLGEGAAALSQGQQQLLALARVLLRAPHLLLLDEATSSVDPATADLMHEVIRRELPGATIMEVAHRQATIASCGRVVVMEAGQVLEQQKQPQQEGEPVQQ</sequence>
<feature type="compositionally biased region" description="Low complexity" evidence="9">
    <location>
        <begin position="797"/>
        <end position="813"/>
    </location>
</feature>
<evidence type="ECO:0000256" key="5">
    <source>
        <dbReference type="ARBA" id="ARBA00022741"/>
    </source>
</evidence>
<evidence type="ECO:0000313" key="13">
    <source>
        <dbReference type="EMBL" id="KAI7839586.1"/>
    </source>
</evidence>
<dbReference type="CDD" id="cd18598">
    <property type="entry name" value="ABC_6TM_MRP7_D1_like"/>
    <property type="match status" value="1"/>
</dbReference>
<feature type="region of interest" description="Disordered" evidence="9">
    <location>
        <begin position="1"/>
        <end position="47"/>
    </location>
</feature>
<feature type="transmembrane region" description="Helical" evidence="10">
    <location>
        <begin position="378"/>
        <end position="399"/>
    </location>
</feature>
<dbReference type="PROSITE" id="PS50893">
    <property type="entry name" value="ABC_TRANSPORTER_2"/>
    <property type="match status" value="2"/>
</dbReference>
<dbReference type="InterPro" id="IPR003439">
    <property type="entry name" value="ABC_transporter-like_ATP-bd"/>
</dbReference>
<dbReference type="PROSITE" id="PS50929">
    <property type="entry name" value="ABC_TM1F"/>
    <property type="match status" value="2"/>
</dbReference>
<keyword evidence="5" id="KW-0547">Nucleotide-binding</keyword>
<feature type="region of interest" description="Disordered" evidence="9">
    <location>
        <begin position="907"/>
        <end position="926"/>
    </location>
</feature>
<dbReference type="InterPro" id="IPR003593">
    <property type="entry name" value="AAA+_ATPase"/>
</dbReference>
<accession>A0AAD5H0K5</accession>
<feature type="compositionally biased region" description="Polar residues" evidence="9">
    <location>
        <begin position="829"/>
        <end position="849"/>
    </location>
</feature>
<evidence type="ECO:0000259" key="12">
    <source>
        <dbReference type="PROSITE" id="PS50929"/>
    </source>
</evidence>
<keyword evidence="3" id="KW-0813">Transport</keyword>
<dbReference type="SUPFAM" id="SSF90123">
    <property type="entry name" value="ABC transporter transmembrane region"/>
    <property type="match status" value="2"/>
</dbReference>
<dbReference type="GO" id="GO:0016020">
    <property type="term" value="C:membrane"/>
    <property type="evidence" value="ECO:0007669"/>
    <property type="project" value="UniProtKB-SubCell"/>
</dbReference>
<feature type="region of interest" description="Disordered" evidence="9">
    <location>
        <begin position="584"/>
        <end position="606"/>
    </location>
</feature>
<organism evidence="13 14">
    <name type="scientific">Chlorella ohadii</name>
    <dbReference type="NCBI Taxonomy" id="2649997"/>
    <lineage>
        <taxon>Eukaryota</taxon>
        <taxon>Viridiplantae</taxon>
        <taxon>Chlorophyta</taxon>
        <taxon>core chlorophytes</taxon>
        <taxon>Trebouxiophyceae</taxon>
        <taxon>Chlorellales</taxon>
        <taxon>Chlorellaceae</taxon>
        <taxon>Chlorella clade</taxon>
        <taxon>Chlorella</taxon>
    </lineage>
</organism>
<gene>
    <name evidence="13" type="ORF">COHA_006653</name>
</gene>
<comment type="caution">
    <text evidence="13">The sequence shown here is derived from an EMBL/GenBank/DDBJ whole genome shotgun (WGS) entry which is preliminary data.</text>
</comment>
<evidence type="ECO:0000259" key="11">
    <source>
        <dbReference type="PROSITE" id="PS50893"/>
    </source>
</evidence>
<evidence type="ECO:0000256" key="3">
    <source>
        <dbReference type="ARBA" id="ARBA00022448"/>
    </source>
</evidence>
<evidence type="ECO:0000256" key="6">
    <source>
        <dbReference type="ARBA" id="ARBA00022840"/>
    </source>
</evidence>
<evidence type="ECO:0000256" key="4">
    <source>
        <dbReference type="ARBA" id="ARBA00022692"/>
    </source>
</evidence>
<feature type="transmembrane region" description="Helical" evidence="10">
    <location>
        <begin position="1047"/>
        <end position="1070"/>
    </location>
</feature>
<feature type="compositionally biased region" description="Low complexity" evidence="9">
    <location>
        <begin position="1270"/>
        <end position="1284"/>
    </location>
</feature>
<feature type="domain" description="ABC transporter" evidence="11">
    <location>
        <begin position="1284"/>
        <end position="1579"/>
    </location>
</feature>
<evidence type="ECO:0000256" key="7">
    <source>
        <dbReference type="ARBA" id="ARBA00022989"/>
    </source>
</evidence>
<comment type="similarity">
    <text evidence="2">Belongs to the ABC transporter superfamily. ABCC family. Conjugate transporter (TC 3.A.1.208) subfamily.</text>
</comment>
<feature type="compositionally biased region" description="Basic and acidic residues" evidence="9">
    <location>
        <begin position="24"/>
        <end position="39"/>
    </location>
</feature>
<evidence type="ECO:0000256" key="10">
    <source>
        <dbReference type="SAM" id="Phobius"/>
    </source>
</evidence>
<feature type="region of interest" description="Disordered" evidence="9">
    <location>
        <begin position="797"/>
        <end position="854"/>
    </location>
</feature>
<dbReference type="Gene3D" id="1.20.1560.10">
    <property type="entry name" value="ABC transporter type 1, transmembrane domain"/>
    <property type="match status" value="2"/>
</dbReference>
<evidence type="ECO:0000256" key="1">
    <source>
        <dbReference type="ARBA" id="ARBA00004370"/>
    </source>
</evidence>
<keyword evidence="4 10" id="KW-0812">Transmembrane</keyword>
<feature type="region of interest" description="Disordered" evidence="9">
    <location>
        <begin position="496"/>
        <end position="543"/>
    </location>
</feature>
<dbReference type="Pfam" id="PF00005">
    <property type="entry name" value="ABC_tran"/>
    <property type="match status" value="2"/>
</dbReference>
<feature type="transmembrane region" description="Helical" evidence="10">
    <location>
        <begin position="316"/>
        <end position="336"/>
    </location>
</feature>
<feature type="compositionally biased region" description="Low complexity" evidence="9">
    <location>
        <begin position="739"/>
        <end position="755"/>
    </location>
</feature>
<dbReference type="InterPro" id="IPR011527">
    <property type="entry name" value="ABC1_TM_dom"/>
</dbReference>
<feature type="compositionally biased region" description="Low complexity" evidence="9">
    <location>
        <begin position="933"/>
        <end position="949"/>
    </location>
</feature>
<feature type="transmembrane region" description="Helical" evidence="10">
    <location>
        <begin position="405"/>
        <end position="424"/>
    </location>
</feature>